<evidence type="ECO:0000313" key="2">
    <source>
        <dbReference type="EMBL" id="KAH3868512.1"/>
    </source>
</evidence>
<accession>A0A9D4M3J0</accession>
<protein>
    <submittedName>
        <fullName evidence="2">Uncharacterized protein</fullName>
    </submittedName>
</protein>
<feature type="compositionally biased region" description="Basic and acidic residues" evidence="1">
    <location>
        <begin position="11"/>
        <end position="21"/>
    </location>
</feature>
<sequence>MTVDTQLANKNDLENDGKEHGEKEGVLQCTYNCSVKHFAITCKKITTSSFRKESALS</sequence>
<evidence type="ECO:0000256" key="1">
    <source>
        <dbReference type="SAM" id="MobiDB-lite"/>
    </source>
</evidence>
<reference evidence="2" key="2">
    <citation type="submission" date="2020-11" db="EMBL/GenBank/DDBJ databases">
        <authorList>
            <person name="McCartney M.A."/>
            <person name="Auch B."/>
            <person name="Kono T."/>
            <person name="Mallez S."/>
            <person name="Becker A."/>
            <person name="Gohl D.M."/>
            <person name="Silverstein K.A.T."/>
            <person name="Koren S."/>
            <person name="Bechman K.B."/>
            <person name="Herman A."/>
            <person name="Abrahante J.E."/>
            <person name="Garbe J."/>
        </authorList>
    </citation>
    <scope>NUCLEOTIDE SEQUENCE</scope>
    <source>
        <strain evidence="2">Duluth1</strain>
        <tissue evidence="2">Whole animal</tissue>
    </source>
</reference>
<evidence type="ECO:0000313" key="3">
    <source>
        <dbReference type="Proteomes" id="UP000828390"/>
    </source>
</evidence>
<keyword evidence="3" id="KW-1185">Reference proteome</keyword>
<dbReference type="AlphaFoldDB" id="A0A9D4M3J0"/>
<name>A0A9D4M3J0_DREPO</name>
<dbReference type="EMBL" id="JAIWYP010000002">
    <property type="protein sequence ID" value="KAH3868512.1"/>
    <property type="molecule type" value="Genomic_DNA"/>
</dbReference>
<gene>
    <name evidence="2" type="ORF">DPMN_031662</name>
</gene>
<proteinExistence type="predicted"/>
<feature type="region of interest" description="Disordered" evidence="1">
    <location>
        <begin position="1"/>
        <end position="21"/>
    </location>
</feature>
<comment type="caution">
    <text evidence="2">The sequence shown here is derived from an EMBL/GenBank/DDBJ whole genome shotgun (WGS) entry which is preliminary data.</text>
</comment>
<reference evidence="2" key="1">
    <citation type="journal article" date="2019" name="bioRxiv">
        <title>The Genome of the Zebra Mussel, Dreissena polymorpha: A Resource for Invasive Species Research.</title>
        <authorList>
            <person name="McCartney M.A."/>
            <person name="Auch B."/>
            <person name="Kono T."/>
            <person name="Mallez S."/>
            <person name="Zhang Y."/>
            <person name="Obille A."/>
            <person name="Becker A."/>
            <person name="Abrahante J.E."/>
            <person name="Garbe J."/>
            <person name="Badalamenti J.P."/>
            <person name="Herman A."/>
            <person name="Mangelson H."/>
            <person name="Liachko I."/>
            <person name="Sullivan S."/>
            <person name="Sone E.D."/>
            <person name="Koren S."/>
            <person name="Silverstein K.A.T."/>
            <person name="Beckman K.B."/>
            <person name="Gohl D.M."/>
        </authorList>
    </citation>
    <scope>NUCLEOTIDE SEQUENCE</scope>
    <source>
        <strain evidence="2">Duluth1</strain>
        <tissue evidence="2">Whole animal</tissue>
    </source>
</reference>
<dbReference type="Proteomes" id="UP000828390">
    <property type="component" value="Unassembled WGS sequence"/>
</dbReference>
<organism evidence="2 3">
    <name type="scientific">Dreissena polymorpha</name>
    <name type="common">Zebra mussel</name>
    <name type="synonym">Mytilus polymorpha</name>
    <dbReference type="NCBI Taxonomy" id="45954"/>
    <lineage>
        <taxon>Eukaryota</taxon>
        <taxon>Metazoa</taxon>
        <taxon>Spiralia</taxon>
        <taxon>Lophotrochozoa</taxon>
        <taxon>Mollusca</taxon>
        <taxon>Bivalvia</taxon>
        <taxon>Autobranchia</taxon>
        <taxon>Heteroconchia</taxon>
        <taxon>Euheterodonta</taxon>
        <taxon>Imparidentia</taxon>
        <taxon>Neoheterodontei</taxon>
        <taxon>Myida</taxon>
        <taxon>Dreissenoidea</taxon>
        <taxon>Dreissenidae</taxon>
        <taxon>Dreissena</taxon>
    </lineage>
</organism>